<dbReference type="SUPFAM" id="SSF53474">
    <property type="entry name" value="alpha/beta-Hydrolases"/>
    <property type="match status" value="1"/>
</dbReference>
<dbReference type="PROSITE" id="PS01174">
    <property type="entry name" value="LIPASE_GDXG_SER"/>
    <property type="match status" value="1"/>
</dbReference>
<feature type="region of interest" description="Disordered" evidence="2">
    <location>
        <begin position="1"/>
        <end position="23"/>
    </location>
</feature>
<dbReference type="PANTHER" id="PTHR23024:SF379">
    <property type="entry name" value="OS07G0606800 PROTEIN"/>
    <property type="match status" value="1"/>
</dbReference>
<sequence length="375" mass="40924">MEGSPLTSSSGGGGDDGKSKPRTRARRYCCLPAGGGSREPTFPLKIRLFYFLLNAAFRAVARRDGTLAVNRKLFSFLDLSAPPSPTPDADGVSTSDHVVDPARNLFVRHFLPSAPPPPAARLPVIVYFHGGGFVSGSAVDRPMDGFCRLLAGRTPAHVVSVEYRLAPEHRFPAPYDDGEDVLRWLDGGGGPVPADCLSAVFLAGDSAGGNIAHHVARRAARPGGTLGRLRVVGVVAIQPFLGGEEETESERRVPFVSWKYIRMAWRAFLPEGASLDHEAASVFGPGGSMLSTGGPEDWAGFPETMVVIGEWDPFQDRQRWYCDGLRRVGVRVHQVEYAHAVHAFFMFDKSQREQLVKEVGEFVRRRCADLEEIIQ</sequence>
<dbReference type="InterPro" id="IPR050466">
    <property type="entry name" value="Carboxylest/Gibb_receptor"/>
</dbReference>
<comment type="caution">
    <text evidence="4">The sequence shown here is derived from an EMBL/GenBank/DDBJ whole genome shotgun (WGS) entry which is preliminary data.</text>
</comment>
<dbReference type="PANTHER" id="PTHR23024">
    <property type="entry name" value="ARYLACETAMIDE DEACETYLASE"/>
    <property type="match status" value="1"/>
</dbReference>
<protein>
    <submittedName>
        <fullName evidence="4">Carboxylesterase 18</fullName>
    </submittedName>
</protein>
<dbReference type="EMBL" id="JANAVB010016192">
    <property type="protein sequence ID" value="KAJ6832443.1"/>
    <property type="molecule type" value="Genomic_DNA"/>
</dbReference>
<keyword evidence="5" id="KW-1185">Reference proteome</keyword>
<evidence type="ECO:0000259" key="3">
    <source>
        <dbReference type="Pfam" id="PF07859"/>
    </source>
</evidence>
<reference evidence="4" key="2">
    <citation type="submission" date="2023-04" db="EMBL/GenBank/DDBJ databases">
        <authorList>
            <person name="Bruccoleri R.E."/>
            <person name="Oakeley E.J."/>
            <person name="Faust A.-M."/>
            <person name="Dessus-Babus S."/>
            <person name="Altorfer M."/>
            <person name="Burckhardt D."/>
            <person name="Oertli M."/>
            <person name="Naumann U."/>
            <person name="Petersen F."/>
            <person name="Wong J."/>
        </authorList>
    </citation>
    <scope>NUCLEOTIDE SEQUENCE</scope>
    <source>
        <strain evidence="4">GSM-AAB239-AS_SAM_17_03QT</strain>
        <tissue evidence="4">Leaf</tissue>
    </source>
</reference>
<dbReference type="Proteomes" id="UP001140949">
    <property type="component" value="Unassembled WGS sequence"/>
</dbReference>
<feature type="active site" evidence="1">
    <location>
        <position position="206"/>
    </location>
</feature>
<evidence type="ECO:0000256" key="2">
    <source>
        <dbReference type="SAM" id="MobiDB-lite"/>
    </source>
</evidence>
<evidence type="ECO:0000313" key="4">
    <source>
        <dbReference type="EMBL" id="KAJ6832443.1"/>
    </source>
</evidence>
<organism evidence="4 5">
    <name type="scientific">Iris pallida</name>
    <name type="common">Sweet iris</name>
    <dbReference type="NCBI Taxonomy" id="29817"/>
    <lineage>
        <taxon>Eukaryota</taxon>
        <taxon>Viridiplantae</taxon>
        <taxon>Streptophyta</taxon>
        <taxon>Embryophyta</taxon>
        <taxon>Tracheophyta</taxon>
        <taxon>Spermatophyta</taxon>
        <taxon>Magnoliopsida</taxon>
        <taxon>Liliopsida</taxon>
        <taxon>Asparagales</taxon>
        <taxon>Iridaceae</taxon>
        <taxon>Iridoideae</taxon>
        <taxon>Irideae</taxon>
        <taxon>Iris</taxon>
    </lineage>
</organism>
<accession>A0AAX6GV84</accession>
<dbReference type="GO" id="GO:0016787">
    <property type="term" value="F:hydrolase activity"/>
    <property type="evidence" value="ECO:0007669"/>
    <property type="project" value="InterPro"/>
</dbReference>
<evidence type="ECO:0000256" key="1">
    <source>
        <dbReference type="PROSITE-ProRule" id="PRU10038"/>
    </source>
</evidence>
<reference evidence="4" key="1">
    <citation type="journal article" date="2023" name="GigaByte">
        <title>Genome assembly of the bearded iris, Iris pallida Lam.</title>
        <authorList>
            <person name="Bruccoleri R.E."/>
            <person name="Oakeley E.J."/>
            <person name="Faust A.M.E."/>
            <person name="Altorfer M."/>
            <person name="Dessus-Babus S."/>
            <person name="Burckhardt D."/>
            <person name="Oertli M."/>
            <person name="Naumann U."/>
            <person name="Petersen F."/>
            <person name="Wong J."/>
        </authorList>
    </citation>
    <scope>NUCLEOTIDE SEQUENCE</scope>
    <source>
        <strain evidence="4">GSM-AAB239-AS_SAM_17_03QT</strain>
    </source>
</reference>
<name>A0AAX6GV84_IRIPA</name>
<gene>
    <name evidence="4" type="ORF">M6B38_344530</name>
</gene>
<dbReference type="Pfam" id="PF07859">
    <property type="entry name" value="Abhydrolase_3"/>
    <property type="match status" value="1"/>
</dbReference>
<dbReference type="Gene3D" id="3.40.50.1820">
    <property type="entry name" value="alpha/beta hydrolase"/>
    <property type="match status" value="1"/>
</dbReference>
<dbReference type="InterPro" id="IPR033140">
    <property type="entry name" value="Lipase_GDXG_put_SER_AS"/>
</dbReference>
<evidence type="ECO:0000313" key="5">
    <source>
        <dbReference type="Proteomes" id="UP001140949"/>
    </source>
</evidence>
<dbReference type="InterPro" id="IPR013094">
    <property type="entry name" value="AB_hydrolase_3"/>
</dbReference>
<dbReference type="AlphaFoldDB" id="A0AAX6GV84"/>
<proteinExistence type="predicted"/>
<feature type="domain" description="Alpha/beta hydrolase fold-3" evidence="3">
    <location>
        <begin position="125"/>
        <end position="345"/>
    </location>
</feature>
<dbReference type="InterPro" id="IPR029058">
    <property type="entry name" value="AB_hydrolase_fold"/>
</dbReference>